<dbReference type="PANTHER" id="PTHR12789">
    <property type="entry name" value="DENSITY-REGULATED PROTEIN HOMOLOG"/>
    <property type="match status" value="1"/>
</dbReference>
<dbReference type="GO" id="GO:0002188">
    <property type="term" value="P:translation reinitiation"/>
    <property type="evidence" value="ECO:0007669"/>
    <property type="project" value="TreeGrafter"/>
</dbReference>
<evidence type="ECO:0000256" key="3">
    <source>
        <dbReference type="ARBA" id="ARBA00022917"/>
    </source>
</evidence>
<dbReference type="Gene3D" id="3.30.780.10">
    <property type="entry name" value="SUI1-like domain"/>
    <property type="match status" value="1"/>
</dbReference>
<dbReference type="EMBL" id="CP000712">
    <property type="protein sequence ID" value="ABQ76773.1"/>
    <property type="molecule type" value="Genomic_DNA"/>
</dbReference>
<dbReference type="KEGG" id="ppf:Pput_0605"/>
<feature type="region of interest" description="Disordered" evidence="4">
    <location>
        <begin position="37"/>
        <end position="56"/>
    </location>
</feature>
<dbReference type="GO" id="GO:0006417">
    <property type="term" value="P:regulation of translation"/>
    <property type="evidence" value="ECO:0007669"/>
    <property type="project" value="UniProtKB-KW"/>
</dbReference>
<reference evidence="6" key="1">
    <citation type="submission" date="2007-05" db="EMBL/GenBank/DDBJ databases">
        <title>Complete sequence of Pseudomonas putida F1.</title>
        <authorList>
            <consortium name="US DOE Joint Genome Institute"/>
            <person name="Copeland A."/>
            <person name="Lucas S."/>
            <person name="Lapidus A."/>
            <person name="Barry K."/>
            <person name="Detter J.C."/>
            <person name="Glavina del Rio T."/>
            <person name="Hammon N."/>
            <person name="Israni S."/>
            <person name="Dalin E."/>
            <person name="Tice H."/>
            <person name="Pitluck S."/>
            <person name="Chain P."/>
            <person name="Malfatti S."/>
            <person name="Shin M."/>
            <person name="Vergez L."/>
            <person name="Schmutz J."/>
            <person name="Larimer F."/>
            <person name="Land M."/>
            <person name="Hauser L."/>
            <person name="Kyrpides N."/>
            <person name="Lykidis A."/>
            <person name="Parales R."/>
            <person name="Richardson P."/>
        </authorList>
    </citation>
    <scope>NUCLEOTIDE SEQUENCE [LARGE SCALE GENOMIC DNA]</scope>
    <source>
        <strain evidence="6">F1</strain>
    </source>
</reference>
<dbReference type="InterPro" id="IPR005872">
    <property type="entry name" value="SUI1_arc_bac"/>
</dbReference>
<dbReference type="FunFam" id="3.30.780.10:FF:000002">
    <property type="entry name" value="Stress response translation initiation inhibitor"/>
    <property type="match status" value="1"/>
</dbReference>
<dbReference type="Pfam" id="PF01253">
    <property type="entry name" value="SUI1"/>
    <property type="match status" value="1"/>
</dbReference>
<dbReference type="SUPFAM" id="SSF55159">
    <property type="entry name" value="eIF1-like"/>
    <property type="match status" value="1"/>
</dbReference>
<sequence>MPLFAGKPAPTQPAYLSLHCAPFSGCRNSCSSSAAPARVGLRGRPQPQGTTSFCPQHRGTKVAKKASSFSALGGLVYSTDAGRHCPDCGQPVDACTCKQQIIPEGDGIARVRRESKGRGGKTVTTVTGVPLPPDQLKELATTLKRRCGTGGALKDGVIEIQGDHVELLIGELTKQGFKAKKSGG</sequence>
<dbReference type="GO" id="GO:0003743">
    <property type="term" value="F:translation initiation factor activity"/>
    <property type="evidence" value="ECO:0007669"/>
    <property type="project" value="UniProtKB-KW"/>
</dbReference>
<dbReference type="InterPro" id="IPR036877">
    <property type="entry name" value="SUI1_dom_sf"/>
</dbReference>
<dbReference type="NCBIfam" id="NF005297">
    <property type="entry name" value="PRK06824.1"/>
    <property type="match status" value="1"/>
</dbReference>
<name>A5VY13_PSEP1</name>
<evidence type="ECO:0000313" key="6">
    <source>
        <dbReference type="EMBL" id="ABQ76773.1"/>
    </source>
</evidence>
<keyword evidence="2" id="KW-0810">Translation regulation</keyword>
<protein>
    <submittedName>
        <fullName evidence="6">Translation initiation factor 1 (eIF-1/SUI1)</fullName>
    </submittedName>
</protein>
<evidence type="ECO:0000256" key="2">
    <source>
        <dbReference type="ARBA" id="ARBA00022845"/>
    </source>
</evidence>
<dbReference type="InterPro" id="IPR050318">
    <property type="entry name" value="DENR/SUI1_TIF"/>
</dbReference>
<evidence type="ECO:0000256" key="1">
    <source>
        <dbReference type="ARBA" id="ARBA00005422"/>
    </source>
</evidence>
<feature type="domain" description="SUI1" evidence="5">
    <location>
        <begin position="113"/>
        <end position="176"/>
    </location>
</feature>
<dbReference type="GO" id="GO:0001731">
    <property type="term" value="P:formation of translation preinitiation complex"/>
    <property type="evidence" value="ECO:0007669"/>
    <property type="project" value="TreeGrafter"/>
</dbReference>
<comment type="similarity">
    <text evidence="1">Belongs to the SUI1 family.</text>
</comment>
<keyword evidence="6" id="KW-0396">Initiation factor</keyword>
<gene>
    <name evidence="6" type="ordered locus">Pput_0605</name>
</gene>
<accession>A5VY13</accession>
<dbReference type="NCBIfam" id="TIGR01158">
    <property type="entry name" value="SUI1_rel"/>
    <property type="match status" value="1"/>
</dbReference>
<dbReference type="InterPro" id="IPR001950">
    <property type="entry name" value="SUI1"/>
</dbReference>
<dbReference type="PANTHER" id="PTHR12789:SF0">
    <property type="entry name" value="DENSITY-REGULATED PROTEIN"/>
    <property type="match status" value="1"/>
</dbReference>
<dbReference type="GO" id="GO:0003729">
    <property type="term" value="F:mRNA binding"/>
    <property type="evidence" value="ECO:0007669"/>
    <property type="project" value="TreeGrafter"/>
</dbReference>
<evidence type="ECO:0000259" key="5">
    <source>
        <dbReference type="PROSITE" id="PS50296"/>
    </source>
</evidence>
<dbReference type="HOGENOM" id="CLU_082805_4_0_6"/>
<dbReference type="eggNOG" id="COG0023">
    <property type="taxonomic scope" value="Bacteria"/>
</dbReference>
<evidence type="ECO:0000256" key="4">
    <source>
        <dbReference type="SAM" id="MobiDB-lite"/>
    </source>
</evidence>
<proteinExistence type="inferred from homology"/>
<dbReference type="CDD" id="cd11567">
    <property type="entry name" value="YciH_like"/>
    <property type="match status" value="1"/>
</dbReference>
<dbReference type="AlphaFoldDB" id="A5VY13"/>
<organism evidence="6">
    <name type="scientific">Pseudomonas putida (strain ATCC 700007 / DSM 6899 / JCM 31910 / BCRC 17059 / LMG 24140 / F1)</name>
    <dbReference type="NCBI Taxonomy" id="351746"/>
    <lineage>
        <taxon>Bacteria</taxon>
        <taxon>Pseudomonadati</taxon>
        <taxon>Pseudomonadota</taxon>
        <taxon>Gammaproteobacteria</taxon>
        <taxon>Pseudomonadales</taxon>
        <taxon>Pseudomonadaceae</taxon>
        <taxon>Pseudomonas</taxon>
    </lineage>
</organism>
<keyword evidence="3" id="KW-0648">Protein biosynthesis</keyword>
<dbReference type="PROSITE" id="PS50296">
    <property type="entry name" value="SUI1"/>
    <property type="match status" value="1"/>
</dbReference>